<feature type="compositionally biased region" description="Low complexity" evidence="1">
    <location>
        <begin position="57"/>
        <end position="72"/>
    </location>
</feature>
<dbReference type="Pfam" id="PF11154">
    <property type="entry name" value="DUF2934"/>
    <property type="match status" value="1"/>
</dbReference>
<accession>A0ABM8NTN4</accession>
<proteinExistence type="predicted"/>
<dbReference type="RefSeq" id="WP_201643859.1">
    <property type="nucleotide sequence ID" value="NZ_CAJHCP010000008.1"/>
</dbReference>
<feature type="compositionally biased region" description="Acidic residues" evidence="1">
    <location>
        <begin position="45"/>
        <end position="56"/>
    </location>
</feature>
<evidence type="ECO:0008006" key="4">
    <source>
        <dbReference type="Google" id="ProtNLM"/>
    </source>
</evidence>
<evidence type="ECO:0000313" key="3">
    <source>
        <dbReference type="Proteomes" id="UP000598032"/>
    </source>
</evidence>
<dbReference type="EMBL" id="CAJHCP010000008">
    <property type="protein sequence ID" value="CAD6543019.1"/>
    <property type="molecule type" value="Genomic_DNA"/>
</dbReference>
<evidence type="ECO:0000256" key="1">
    <source>
        <dbReference type="SAM" id="MobiDB-lite"/>
    </source>
</evidence>
<keyword evidence="3" id="KW-1185">Reference proteome</keyword>
<feature type="region of interest" description="Disordered" evidence="1">
    <location>
        <begin position="40"/>
        <end position="72"/>
    </location>
</feature>
<dbReference type="InterPro" id="IPR021327">
    <property type="entry name" value="DUF2934"/>
</dbReference>
<comment type="caution">
    <text evidence="2">The sequence shown here is derived from an EMBL/GenBank/DDBJ whole genome shotgun (WGS) entry which is preliminary data.</text>
</comment>
<gene>
    <name evidence="2" type="ORF">LMG28140_03856</name>
</gene>
<organism evidence="2 3">
    <name type="scientific">Paraburkholderia metrosideri</name>
    <dbReference type="NCBI Taxonomy" id="580937"/>
    <lineage>
        <taxon>Bacteria</taxon>
        <taxon>Pseudomonadati</taxon>
        <taxon>Pseudomonadota</taxon>
        <taxon>Betaproteobacteria</taxon>
        <taxon>Burkholderiales</taxon>
        <taxon>Burkholderiaceae</taxon>
        <taxon>Paraburkholderia</taxon>
    </lineage>
</organism>
<protein>
    <recommendedName>
        <fullName evidence="4">DUF2934 domain-containing protein</fullName>
    </recommendedName>
</protein>
<evidence type="ECO:0000313" key="2">
    <source>
        <dbReference type="EMBL" id="CAD6543019.1"/>
    </source>
</evidence>
<name>A0ABM8NTN4_9BURK</name>
<dbReference type="Proteomes" id="UP000598032">
    <property type="component" value="Unassembled WGS sequence"/>
</dbReference>
<reference evidence="2 3" key="1">
    <citation type="submission" date="2020-10" db="EMBL/GenBank/DDBJ databases">
        <authorList>
            <person name="Peeters C."/>
        </authorList>
    </citation>
    <scope>NUCLEOTIDE SEQUENCE [LARGE SCALE GENOMIC DNA]</scope>
    <source>
        <strain evidence="2 3">LMG 28140</strain>
    </source>
</reference>
<sequence>MTFTVSDGDIRSRAYELWLDAGSPDGRADEFWEKARLQLTSSEEPTAEDVVSDSDDFAAAPAAKPASDGTGR</sequence>